<keyword evidence="3" id="KW-1185">Reference proteome</keyword>
<dbReference type="Pfam" id="PF11387">
    <property type="entry name" value="DUF2795"/>
    <property type="match status" value="1"/>
</dbReference>
<dbReference type="EMBL" id="JBHTGP010000014">
    <property type="protein sequence ID" value="MFD0688574.1"/>
    <property type="molecule type" value="Genomic_DNA"/>
</dbReference>
<organism evidence="2 3">
    <name type="scientific">Actinomadura fibrosa</name>
    <dbReference type="NCBI Taxonomy" id="111802"/>
    <lineage>
        <taxon>Bacteria</taxon>
        <taxon>Bacillati</taxon>
        <taxon>Actinomycetota</taxon>
        <taxon>Actinomycetes</taxon>
        <taxon>Streptosporangiales</taxon>
        <taxon>Thermomonosporaceae</taxon>
        <taxon>Actinomadura</taxon>
    </lineage>
</organism>
<dbReference type="RefSeq" id="WP_131760317.1">
    <property type="nucleotide sequence ID" value="NZ_CAACUY010000111.1"/>
</dbReference>
<feature type="compositionally biased region" description="Basic and acidic residues" evidence="1">
    <location>
        <begin position="65"/>
        <end position="75"/>
    </location>
</feature>
<dbReference type="InterPro" id="IPR021527">
    <property type="entry name" value="DUF2795"/>
</dbReference>
<reference evidence="3" key="1">
    <citation type="journal article" date="2019" name="Int. J. Syst. Evol. Microbiol.">
        <title>The Global Catalogue of Microorganisms (GCM) 10K type strain sequencing project: providing services to taxonomists for standard genome sequencing and annotation.</title>
        <authorList>
            <consortium name="The Broad Institute Genomics Platform"/>
            <consortium name="The Broad Institute Genome Sequencing Center for Infectious Disease"/>
            <person name="Wu L."/>
            <person name="Ma J."/>
        </authorList>
    </citation>
    <scope>NUCLEOTIDE SEQUENCE [LARGE SCALE GENOMIC DNA]</scope>
    <source>
        <strain evidence="3">JCM 9371</strain>
    </source>
</reference>
<accession>A0ABW2XR92</accession>
<evidence type="ECO:0000256" key="1">
    <source>
        <dbReference type="SAM" id="MobiDB-lite"/>
    </source>
</evidence>
<gene>
    <name evidence="2" type="ORF">ACFQZM_29040</name>
</gene>
<name>A0ABW2XR92_9ACTN</name>
<feature type="region of interest" description="Disordered" evidence="1">
    <location>
        <begin position="60"/>
        <end position="108"/>
    </location>
</feature>
<dbReference type="Proteomes" id="UP001597063">
    <property type="component" value="Unassembled WGS sequence"/>
</dbReference>
<feature type="compositionally biased region" description="Basic and acidic residues" evidence="1">
    <location>
        <begin position="82"/>
        <end position="108"/>
    </location>
</feature>
<protein>
    <submittedName>
        <fullName evidence="2">DUF2795 domain-containing protein</fullName>
    </submittedName>
</protein>
<comment type="caution">
    <text evidence="2">The sequence shown here is derived from an EMBL/GenBank/DDBJ whole genome shotgun (WGS) entry which is preliminary data.</text>
</comment>
<proteinExistence type="predicted"/>
<sequence length="108" mass="12095">MRIADTWQVEKLLGDLAFPASKQDIAEHAHRRAPGTQAERALASLPLGTYDNVAEVVRSVPIDPDPDRGTAERVYQRHHHERQGLAEHMRESERPPVQDELERGEGGA</sequence>
<evidence type="ECO:0000313" key="2">
    <source>
        <dbReference type="EMBL" id="MFD0688574.1"/>
    </source>
</evidence>
<evidence type="ECO:0000313" key="3">
    <source>
        <dbReference type="Proteomes" id="UP001597063"/>
    </source>
</evidence>